<dbReference type="GO" id="GO:0004345">
    <property type="term" value="F:glucose-6-phosphate dehydrogenase activity"/>
    <property type="evidence" value="ECO:0007669"/>
    <property type="project" value="UniProtKB-EC"/>
</dbReference>
<reference evidence="12" key="1">
    <citation type="submission" date="2023-03" db="EMBL/GenBank/DDBJ databases">
        <title>Mating type loci evolution in Malassezia.</title>
        <authorList>
            <person name="Coelho M.A."/>
        </authorList>
    </citation>
    <scope>NUCLEOTIDE SEQUENCE</scope>
    <source>
        <strain evidence="12">CBS 11721</strain>
    </source>
</reference>
<comment type="function">
    <text evidence="9">Catalyzes the rate-limiting step of the oxidative pentose-phosphate pathway, which represents a route for the dissimilation of carbohydrates besides glycolysis.</text>
</comment>
<dbReference type="PROSITE" id="PS00069">
    <property type="entry name" value="G6P_DEHYDROGENASE"/>
    <property type="match status" value="1"/>
</dbReference>
<evidence type="ECO:0000259" key="10">
    <source>
        <dbReference type="Pfam" id="PF00479"/>
    </source>
</evidence>
<dbReference type="EMBL" id="CP119878">
    <property type="protein sequence ID" value="WFD34267.1"/>
    <property type="molecule type" value="Genomic_DNA"/>
</dbReference>
<dbReference type="AlphaFoldDB" id="A0AAF0EWX9"/>
<dbReference type="GO" id="GO:0005829">
    <property type="term" value="C:cytosol"/>
    <property type="evidence" value="ECO:0007669"/>
    <property type="project" value="TreeGrafter"/>
</dbReference>
<dbReference type="Pfam" id="PF02781">
    <property type="entry name" value="G6PD_C"/>
    <property type="match status" value="1"/>
</dbReference>
<dbReference type="PRINTS" id="PR00079">
    <property type="entry name" value="G6PDHDRGNASE"/>
</dbReference>
<keyword evidence="5 9" id="KW-0313">Glucose metabolism</keyword>
<evidence type="ECO:0000256" key="8">
    <source>
        <dbReference type="ARBA" id="ARBA00023277"/>
    </source>
</evidence>
<evidence type="ECO:0000256" key="2">
    <source>
        <dbReference type="ARBA" id="ARBA00009975"/>
    </source>
</evidence>
<feature type="domain" description="Glucose-6-phosphate dehydrogenase NAD-binding" evidence="10">
    <location>
        <begin position="11"/>
        <end position="185"/>
    </location>
</feature>
<evidence type="ECO:0000256" key="1">
    <source>
        <dbReference type="ARBA" id="ARBA00004937"/>
    </source>
</evidence>
<dbReference type="Proteomes" id="UP001219933">
    <property type="component" value="Chromosome 2"/>
</dbReference>
<proteinExistence type="inferred from homology"/>
<evidence type="ECO:0000313" key="13">
    <source>
        <dbReference type="Proteomes" id="UP001219933"/>
    </source>
</evidence>
<dbReference type="PIRSF" id="PIRSF000110">
    <property type="entry name" value="G6PD"/>
    <property type="match status" value="1"/>
</dbReference>
<dbReference type="GO" id="GO:0009051">
    <property type="term" value="P:pentose-phosphate shunt, oxidative branch"/>
    <property type="evidence" value="ECO:0007669"/>
    <property type="project" value="TreeGrafter"/>
</dbReference>
<evidence type="ECO:0000259" key="11">
    <source>
        <dbReference type="Pfam" id="PF02781"/>
    </source>
</evidence>
<evidence type="ECO:0000256" key="9">
    <source>
        <dbReference type="RuleBase" id="RU362120"/>
    </source>
</evidence>
<comment type="pathway">
    <text evidence="1 9">Carbohydrate degradation; pentose phosphate pathway; D-ribulose 5-phosphate from D-glucose 6-phosphate (oxidative stage): step 1/3.</text>
</comment>
<accession>A0AAF0EWX9</accession>
<evidence type="ECO:0000256" key="4">
    <source>
        <dbReference type="ARBA" id="ARBA00020444"/>
    </source>
</evidence>
<dbReference type="InterPro" id="IPR022675">
    <property type="entry name" value="G6P_DH_C"/>
</dbReference>
<comment type="catalytic activity">
    <reaction evidence="9">
        <text>D-glucose 6-phosphate + NADP(+) = 6-phospho-D-glucono-1,5-lactone + NADPH + H(+)</text>
        <dbReference type="Rhea" id="RHEA:15841"/>
        <dbReference type="ChEBI" id="CHEBI:15378"/>
        <dbReference type="ChEBI" id="CHEBI:57783"/>
        <dbReference type="ChEBI" id="CHEBI:57955"/>
        <dbReference type="ChEBI" id="CHEBI:58349"/>
        <dbReference type="ChEBI" id="CHEBI:61548"/>
        <dbReference type="EC" id="1.1.1.49"/>
    </reaction>
</comment>
<dbReference type="InterPro" id="IPR001282">
    <property type="entry name" value="G6P_DH"/>
</dbReference>
<keyword evidence="8 9" id="KW-0119">Carbohydrate metabolism</keyword>
<dbReference type="InterPro" id="IPR022674">
    <property type="entry name" value="G6P_DH_NAD-bd"/>
</dbReference>
<sequence length="480" mass="54486">MSVSPHDCVVVVLGASGDLAKKKTFPALFALYKRDQLPKHCHILGYARSEMTREAFHERISGHLKGSKEEIEGFLSLCNYQSGKYDVDADFKSLDETLRKYEEDHSKDTLRLFYLALPPSVFAQVASQLRRNTYLDGAINRIIVEKPFGHDLESCRKLITEIKGMWAEHETFRIDHYLGKEMVKNIPTFRFGNPIIENMLNSEHVDNIQISFKEPFGTEGRGGYFDEFGIIRDIQQNHLCQVFCLLAMEPPKDFSSEAVRDAKVQVLQQVEPVRADEVLIGQYVAANGKPGYKDDETVPKESRTPTFAAVVLRVNNERWRGVPFILKAGKALDEGKVDIRIQFKESDTQMTGSERNELVMRIQPGEAAYIKVNTKLPGMANTSAPVELDLTYAKRFHDMHIPEAYEALILDALGEDHSNFVRDDELLASWAIFTPILHAIDKGEFEVAKYAYGSRGPEEIDDFMARLGFRRTVQELAQAE</sequence>
<dbReference type="SUPFAM" id="SSF51735">
    <property type="entry name" value="NAD(P)-binding Rossmann-fold domains"/>
    <property type="match status" value="1"/>
</dbReference>
<evidence type="ECO:0000256" key="3">
    <source>
        <dbReference type="ARBA" id="ARBA00013019"/>
    </source>
</evidence>
<dbReference type="PANTHER" id="PTHR23429:SF0">
    <property type="entry name" value="GLUCOSE-6-PHOSPHATE 1-DEHYDROGENASE"/>
    <property type="match status" value="1"/>
</dbReference>
<evidence type="ECO:0000256" key="7">
    <source>
        <dbReference type="ARBA" id="ARBA00023002"/>
    </source>
</evidence>
<dbReference type="Gene3D" id="3.40.50.720">
    <property type="entry name" value="NAD(P)-binding Rossmann-like Domain"/>
    <property type="match status" value="1"/>
</dbReference>
<keyword evidence="6 9" id="KW-0521">NADP</keyword>
<dbReference type="InterPro" id="IPR036291">
    <property type="entry name" value="NAD(P)-bd_dom_sf"/>
</dbReference>
<feature type="domain" description="Glucose-6-phosphate dehydrogenase C-terminal" evidence="11">
    <location>
        <begin position="188"/>
        <end position="468"/>
    </location>
</feature>
<dbReference type="GO" id="GO:0006006">
    <property type="term" value="P:glucose metabolic process"/>
    <property type="evidence" value="ECO:0007669"/>
    <property type="project" value="UniProtKB-KW"/>
</dbReference>
<dbReference type="PANTHER" id="PTHR23429">
    <property type="entry name" value="GLUCOSE-6-PHOSPHATE 1-DEHYDROGENASE G6PD"/>
    <property type="match status" value="1"/>
</dbReference>
<evidence type="ECO:0000313" key="12">
    <source>
        <dbReference type="EMBL" id="WFD34267.1"/>
    </source>
</evidence>
<dbReference type="NCBIfam" id="TIGR00871">
    <property type="entry name" value="zwf"/>
    <property type="match status" value="1"/>
</dbReference>
<keyword evidence="7 9" id="KW-0560">Oxidoreductase</keyword>
<dbReference type="GO" id="GO:0050661">
    <property type="term" value="F:NADP binding"/>
    <property type="evidence" value="ECO:0007669"/>
    <property type="project" value="InterPro"/>
</dbReference>
<name>A0AAF0EWX9_9BASI</name>
<dbReference type="Pfam" id="PF00479">
    <property type="entry name" value="G6PD_N"/>
    <property type="match status" value="1"/>
</dbReference>
<dbReference type="SUPFAM" id="SSF55347">
    <property type="entry name" value="Glyceraldehyde-3-phosphate dehydrogenase-like, C-terminal domain"/>
    <property type="match status" value="1"/>
</dbReference>
<evidence type="ECO:0000256" key="6">
    <source>
        <dbReference type="ARBA" id="ARBA00022857"/>
    </source>
</evidence>
<protein>
    <recommendedName>
        <fullName evidence="4 9">Glucose-6-phosphate 1-dehydrogenase</fullName>
        <ecNumber evidence="3 9">1.1.1.49</ecNumber>
    </recommendedName>
</protein>
<dbReference type="EC" id="1.1.1.49" evidence="3 9"/>
<keyword evidence="13" id="KW-1185">Reference proteome</keyword>
<comment type="similarity">
    <text evidence="2 9">Belongs to the glucose-6-phosphate dehydrogenase family.</text>
</comment>
<evidence type="ECO:0000256" key="5">
    <source>
        <dbReference type="ARBA" id="ARBA00022526"/>
    </source>
</evidence>
<dbReference type="InterPro" id="IPR019796">
    <property type="entry name" value="G6P_DH_AS"/>
</dbReference>
<organism evidence="12 13">
    <name type="scientific">Malassezia cuniculi</name>
    <dbReference type="NCBI Taxonomy" id="948313"/>
    <lineage>
        <taxon>Eukaryota</taxon>
        <taxon>Fungi</taxon>
        <taxon>Dikarya</taxon>
        <taxon>Basidiomycota</taxon>
        <taxon>Ustilaginomycotina</taxon>
        <taxon>Malasseziomycetes</taxon>
        <taxon>Malasseziales</taxon>
        <taxon>Malasseziaceae</taxon>
        <taxon>Malassezia</taxon>
    </lineage>
</organism>
<dbReference type="Gene3D" id="3.30.360.10">
    <property type="entry name" value="Dihydrodipicolinate Reductase, domain 2"/>
    <property type="match status" value="1"/>
</dbReference>
<dbReference type="HAMAP" id="MF_00966">
    <property type="entry name" value="G6PD"/>
    <property type="match status" value="1"/>
</dbReference>
<gene>
    <name evidence="12" type="ORF">MCUN1_001104</name>
</gene>